<evidence type="ECO:0000259" key="2">
    <source>
        <dbReference type="Pfam" id="PF14065"/>
    </source>
</evidence>
<accession>A0A1H0WSB7</accession>
<evidence type="ECO:0000313" key="4">
    <source>
        <dbReference type="Proteomes" id="UP000199691"/>
    </source>
</evidence>
<dbReference type="RefSeq" id="WP_090104049.1">
    <property type="nucleotide sequence ID" value="NZ_FNIX01000022.1"/>
</dbReference>
<evidence type="ECO:0000256" key="1">
    <source>
        <dbReference type="SAM" id="MobiDB-lite"/>
    </source>
</evidence>
<gene>
    <name evidence="3" type="ORF">SAMN05421507_12241</name>
</gene>
<proteinExistence type="predicted"/>
<dbReference type="Pfam" id="PF14065">
    <property type="entry name" value="Pvc16_N"/>
    <property type="match status" value="1"/>
</dbReference>
<evidence type="ECO:0000313" key="3">
    <source>
        <dbReference type="EMBL" id="SDP93561.1"/>
    </source>
</evidence>
<dbReference type="AlphaFoldDB" id="A0A1H0WSB7"/>
<dbReference type="InterPro" id="IPR025351">
    <property type="entry name" value="Pvc16_N"/>
</dbReference>
<dbReference type="STRING" id="641025.SAMN05421507_12241"/>
<dbReference type="EMBL" id="FNIX01000022">
    <property type="protein sequence ID" value="SDP93561.1"/>
    <property type="molecule type" value="Genomic_DNA"/>
</dbReference>
<organism evidence="3 4">
    <name type="scientific">Lentzea jiangxiensis</name>
    <dbReference type="NCBI Taxonomy" id="641025"/>
    <lineage>
        <taxon>Bacteria</taxon>
        <taxon>Bacillati</taxon>
        <taxon>Actinomycetota</taxon>
        <taxon>Actinomycetes</taxon>
        <taxon>Pseudonocardiales</taxon>
        <taxon>Pseudonocardiaceae</taxon>
        <taxon>Lentzea</taxon>
    </lineage>
</organism>
<feature type="domain" description="Pvc16 N-terminal" evidence="2">
    <location>
        <begin position="4"/>
        <end position="179"/>
    </location>
</feature>
<feature type="compositionally biased region" description="Basic residues" evidence="1">
    <location>
        <begin position="220"/>
        <end position="229"/>
    </location>
</feature>
<protein>
    <recommendedName>
        <fullName evidence="2">Pvc16 N-terminal domain-containing protein</fullName>
    </recommendedName>
</protein>
<dbReference type="OrthoDB" id="5514409at2"/>
<reference evidence="4" key="1">
    <citation type="submission" date="2016-10" db="EMBL/GenBank/DDBJ databases">
        <authorList>
            <person name="Varghese N."/>
            <person name="Submissions S."/>
        </authorList>
    </citation>
    <scope>NUCLEOTIDE SEQUENCE [LARGE SCALE GENOMIC DNA]</scope>
    <source>
        <strain evidence="4">CGMCC 4.6609</strain>
    </source>
</reference>
<keyword evidence="4" id="KW-1185">Reference proteome</keyword>
<feature type="region of interest" description="Disordered" evidence="1">
    <location>
        <begin position="186"/>
        <end position="229"/>
    </location>
</feature>
<name>A0A1H0WSB7_9PSEU</name>
<sequence>MIHEVDEAIRRMLTAAGVPGGGGELSFDAPTKDWAARRNAPTVNVFLHDIREDVMRRHAGGVESYDDEGVLIGWRGPARWFELAYLVTAWTNRPQDEHRLLSEVLASLVRVERMANEWLTGTLAELGLGVVLNSAQPPDGRATSEMWSALGGELKPSIDLKVIAPLAGEWTQAGPPVTEGVVLETAAQSGERSRRLRYEGPATADGDGFAATRPKPVPGPRRRRGGAIR</sequence>
<dbReference type="Proteomes" id="UP000199691">
    <property type="component" value="Unassembled WGS sequence"/>
</dbReference>